<protein>
    <submittedName>
        <fullName evidence="2">Uncharacterized protein</fullName>
    </submittedName>
</protein>
<evidence type="ECO:0000256" key="1">
    <source>
        <dbReference type="SAM" id="MobiDB-lite"/>
    </source>
</evidence>
<organism evidence="2 3">
    <name type="scientific">Dryococelus australis</name>
    <dbReference type="NCBI Taxonomy" id="614101"/>
    <lineage>
        <taxon>Eukaryota</taxon>
        <taxon>Metazoa</taxon>
        <taxon>Ecdysozoa</taxon>
        <taxon>Arthropoda</taxon>
        <taxon>Hexapoda</taxon>
        <taxon>Insecta</taxon>
        <taxon>Pterygota</taxon>
        <taxon>Neoptera</taxon>
        <taxon>Polyneoptera</taxon>
        <taxon>Phasmatodea</taxon>
        <taxon>Verophasmatodea</taxon>
        <taxon>Anareolatae</taxon>
        <taxon>Phasmatidae</taxon>
        <taxon>Eurycanthinae</taxon>
        <taxon>Dryococelus</taxon>
    </lineage>
</organism>
<dbReference type="EMBL" id="JARBHB010000014">
    <property type="protein sequence ID" value="KAJ8868663.1"/>
    <property type="molecule type" value="Genomic_DNA"/>
</dbReference>
<evidence type="ECO:0000313" key="3">
    <source>
        <dbReference type="Proteomes" id="UP001159363"/>
    </source>
</evidence>
<comment type="caution">
    <text evidence="2">The sequence shown here is derived from an EMBL/GenBank/DDBJ whole genome shotgun (WGS) entry which is preliminary data.</text>
</comment>
<reference evidence="2 3" key="1">
    <citation type="submission" date="2023-02" db="EMBL/GenBank/DDBJ databases">
        <title>LHISI_Scaffold_Assembly.</title>
        <authorList>
            <person name="Stuart O.P."/>
            <person name="Cleave R."/>
            <person name="Magrath M.J.L."/>
            <person name="Mikheyev A.S."/>
        </authorList>
    </citation>
    <scope>NUCLEOTIDE SEQUENCE [LARGE SCALE GENOMIC DNA]</scope>
    <source>
        <strain evidence="2">Daus_M_001</strain>
        <tissue evidence="2">Leg muscle</tissue>
    </source>
</reference>
<sequence>MRTGRQRLRLCPNSPEVQTCAYLSPEIHLNRDLKLPGSPAPHYGTLPFGCLREGNCKVAISTVYAGSNARLHHRGSILDLGSHLRSTQKTVAPFEFRTGLDIEMKFISTGRNLRERGVIPTADETTGHPSAELRKLRQLGADSVHGDLGASTGAETTGHPSVELHKLRQLGADSVHGDLGASTGAESGAGCRGVSRRELCADIAGRTYLASSVSDTPPVYYPPQGRPTPPREALRASPSPRSISPPPYVIAPVRDASRPMTGSWELSAPKQSDFHAVVYSRFDIRLPLEHNVSDLSWVTAPINEHFIIVCPKSREIQSERAWLDIYAAVNGETTPAPVPTVILRGAAVAERLTCSPPTKTNRVQSPAGSPDFRKWQSCRTMPWSAGFLRVSRFPCPFLPASIFTSITLVGSQYLVIPRKPTDQRHRPARSGMRKSGVTRPGIEFGSPWWKASRLTAQPPGVVGRLLPSQQGEPGSIPRFSHVVGGFSRESDTSPLSHSGAAQYSRRFTAIGSQEPDWAGFLGDLPFTPPALLHTHINNLTSALKTSMLRAAQISSLIHQGRDVLRNVKEQDEQLSLLYMCNTWPQFPDRKERAGETGDPPENRPSNGIFRHDSHMRKSGVTQPGIEPGSPCFLLRKRLNPEPPAALTVLTAREGGIARRIVYERAPLRSGDEVWRWPWPRSLRAPRCVRVCALEPPAACRCPRSNWAYPHKETTRDWLQPLHFAARQRACPRSRKAEDTVNQLYTESHRRFRNTLEPQTKPQNMCVYRNGMTRLLLRCKRTRSVIGHTVVHPFRPSVHICVHMCRVKNTEVKEPFEPANSNPQHAADNTTQPMKECNGPGAVLHRQLLYFNLNSEVLRVDKGEARKSATSVIVRQDSHMRKSGSDPAGDRTQFVLVGGEQSNHYTTDKIDSKRVYNKVTIAIVLEFIRHALEYSAPIADLQENKKRIPYCQMWGNTGATANEQTSESVRGLSGVARTNRTAASRNIEINIADVAVVENMGSSTTTLPSLVRLVTYSLEGRSNNRKYRVARNSQSEERPASSA</sequence>
<feature type="region of interest" description="Disordered" evidence="1">
    <location>
        <begin position="214"/>
        <end position="248"/>
    </location>
</feature>
<feature type="region of interest" description="Disordered" evidence="1">
    <location>
        <begin position="588"/>
        <end position="626"/>
    </location>
</feature>
<evidence type="ECO:0000313" key="2">
    <source>
        <dbReference type="EMBL" id="KAJ8868663.1"/>
    </source>
</evidence>
<name>A0ABQ9GB57_9NEOP</name>
<feature type="region of interest" description="Disordered" evidence="1">
    <location>
        <begin position="420"/>
        <end position="439"/>
    </location>
</feature>
<proteinExistence type="predicted"/>
<accession>A0ABQ9GB57</accession>
<feature type="compositionally biased region" description="Pro residues" evidence="1">
    <location>
        <begin position="219"/>
        <end position="230"/>
    </location>
</feature>
<dbReference type="Proteomes" id="UP001159363">
    <property type="component" value="Chromosome 13"/>
</dbReference>
<keyword evidence="3" id="KW-1185">Reference proteome</keyword>
<gene>
    <name evidence="2" type="ORF">PR048_030202</name>
</gene>